<comment type="similarity">
    <text evidence="1 4">Belongs to the glycosyl hydrolase 28 family.</text>
</comment>
<dbReference type="PROSITE" id="PS00502">
    <property type="entry name" value="POLYGALACTURONASE"/>
    <property type="match status" value="1"/>
</dbReference>
<dbReference type="Proteomes" id="UP000738431">
    <property type="component" value="Chromosome"/>
</dbReference>
<evidence type="ECO:0000256" key="3">
    <source>
        <dbReference type="ARBA" id="ARBA00023295"/>
    </source>
</evidence>
<dbReference type="Gene3D" id="2.60.40.10">
    <property type="entry name" value="Immunoglobulins"/>
    <property type="match status" value="1"/>
</dbReference>
<feature type="signal peptide" evidence="5">
    <location>
        <begin position="1"/>
        <end position="19"/>
    </location>
</feature>
<evidence type="ECO:0000313" key="8">
    <source>
        <dbReference type="Proteomes" id="UP000738431"/>
    </source>
</evidence>
<name>A0ABZ1C8T6_9BACT</name>
<dbReference type="InterPro" id="IPR011050">
    <property type="entry name" value="Pectin_lyase_fold/virulence"/>
</dbReference>
<evidence type="ECO:0000313" key="7">
    <source>
        <dbReference type="EMBL" id="WRQ86730.1"/>
    </source>
</evidence>
<keyword evidence="3 4" id="KW-0326">Glycosidase</keyword>
<dbReference type="SUPFAM" id="SSF51126">
    <property type="entry name" value="Pectin lyase-like"/>
    <property type="match status" value="1"/>
</dbReference>
<dbReference type="Gene3D" id="2.160.20.10">
    <property type="entry name" value="Single-stranded right-handed beta-helix, Pectin lyase-like"/>
    <property type="match status" value="1"/>
</dbReference>
<evidence type="ECO:0000259" key="6">
    <source>
        <dbReference type="PROSITE" id="PS50853"/>
    </source>
</evidence>
<dbReference type="Pfam" id="PF00295">
    <property type="entry name" value="Glyco_hydro_28"/>
    <property type="match status" value="1"/>
</dbReference>
<dbReference type="InterPro" id="IPR006626">
    <property type="entry name" value="PbH1"/>
</dbReference>
<dbReference type="InterPro" id="IPR003961">
    <property type="entry name" value="FN3_dom"/>
</dbReference>
<dbReference type="InterPro" id="IPR012334">
    <property type="entry name" value="Pectin_lyas_fold"/>
</dbReference>
<gene>
    <name evidence="7" type="ORF">K1X11_018105</name>
</gene>
<dbReference type="InterPro" id="IPR013783">
    <property type="entry name" value="Ig-like_fold"/>
</dbReference>
<dbReference type="InterPro" id="IPR036116">
    <property type="entry name" value="FN3_sf"/>
</dbReference>
<accession>A0ABZ1C8T6</accession>
<dbReference type="InterPro" id="IPR024535">
    <property type="entry name" value="RHGA/B-epi-like_pectate_lyase"/>
</dbReference>
<dbReference type="InterPro" id="IPR051801">
    <property type="entry name" value="GH28_Enzymes"/>
</dbReference>
<dbReference type="PANTHER" id="PTHR31339:SF9">
    <property type="entry name" value="PLASMIN AND FIBRONECTIN-BINDING PROTEIN A"/>
    <property type="match status" value="1"/>
</dbReference>
<dbReference type="GO" id="GO:0016787">
    <property type="term" value="F:hydrolase activity"/>
    <property type="evidence" value="ECO:0007669"/>
    <property type="project" value="UniProtKB-KW"/>
</dbReference>
<reference evidence="7 8" key="2">
    <citation type="submission" date="2023-12" db="EMBL/GenBank/DDBJ databases">
        <title>Description of an unclassified Opitutus bacterium of Verrucomicrobiota.</title>
        <authorList>
            <person name="Zhang D.-F."/>
        </authorList>
    </citation>
    <scope>NUCLEOTIDE SEQUENCE [LARGE SCALE GENOMIC DNA]</scope>
    <source>
        <strain evidence="7 8">WL0086</strain>
    </source>
</reference>
<evidence type="ECO:0000256" key="5">
    <source>
        <dbReference type="SAM" id="SignalP"/>
    </source>
</evidence>
<organism evidence="7 8">
    <name type="scientific">Actomonas aquatica</name>
    <dbReference type="NCBI Taxonomy" id="2866162"/>
    <lineage>
        <taxon>Bacteria</taxon>
        <taxon>Pseudomonadati</taxon>
        <taxon>Verrucomicrobiota</taxon>
        <taxon>Opitutia</taxon>
        <taxon>Opitutales</taxon>
        <taxon>Opitutaceae</taxon>
        <taxon>Actomonas</taxon>
    </lineage>
</organism>
<dbReference type="RefSeq" id="WP_221030568.1">
    <property type="nucleotide sequence ID" value="NZ_CP139781.1"/>
</dbReference>
<protein>
    <submittedName>
        <fullName evidence="7">Glycoside hydrolase family 28 protein</fullName>
    </submittedName>
</protein>
<dbReference type="SUPFAM" id="SSF49265">
    <property type="entry name" value="Fibronectin type III"/>
    <property type="match status" value="1"/>
</dbReference>
<dbReference type="SMART" id="SM00710">
    <property type="entry name" value="PbH1"/>
    <property type="match status" value="5"/>
</dbReference>
<keyword evidence="8" id="KW-1185">Reference proteome</keyword>
<keyword evidence="2 4" id="KW-0378">Hydrolase</keyword>
<sequence length="513" mass="55262">MRLLKFALLPLWAATTVVAASSLDLMVAPQTLHSDRVTLIWNKPASASSAPDQEFEVLRDGEVIATTSKAHFTDTTLTAASHYRFQVRALATGDEATTSSVVSLTTKPREPIVDVTKHGAIGDGTTLNTTALQAAIDACPPGGIVHVPAGTFLSGALYLKSNMTLDLAQGAVLKGSADPQDYLPFNRNRFEGWELETHASLINAGTLDRDGPANIRNVSIRGAGTIAGAGRPLYHAIVDSYENRRDGLRARGRLVLFMNAANIEVSGITLEESSCWTLHYIYSENVSLHGLTIRSDVHNGDGIDPDSSVNSYIFNSTFDTGDDCIAIKSGKNPEGNVVNRPTENVRIFDCTFSRGHGISIGSEMSGGVRNVLVEDCIAGPLLHGLQIKGTKDRGGFVENVTVRNCDLQQITVNTVLNYNNDGAAAPTVPLFRNFRFENIDLSSAPTNKPVIHLNGFEADGHRTQNVTFDGITLPADASIKLDRVENVTFTDLQTVDDSAPRFEITRSVNVTVD</sequence>
<evidence type="ECO:0000256" key="1">
    <source>
        <dbReference type="ARBA" id="ARBA00008834"/>
    </source>
</evidence>
<dbReference type="EMBL" id="CP139781">
    <property type="protein sequence ID" value="WRQ86730.1"/>
    <property type="molecule type" value="Genomic_DNA"/>
</dbReference>
<reference evidence="7 8" key="1">
    <citation type="submission" date="2021-08" db="EMBL/GenBank/DDBJ databases">
        <authorList>
            <person name="Zhang D."/>
            <person name="Zhang A."/>
            <person name="Wang L."/>
        </authorList>
    </citation>
    <scope>NUCLEOTIDE SEQUENCE [LARGE SCALE GENOMIC DNA]</scope>
    <source>
        <strain evidence="7 8">WL0086</strain>
    </source>
</reference>
<feature type="domain" description="Fibronectin type-III" evidence="6">
    <location>
        <begin position="21"/>
        <end position="109"/>
    </location>
</feature>
<dbReference type="InterPro" id="IPR000743">
    <property type="entry name" value="Glyco_hydro_28"/>
</dbReference>
<evidence type="ECO:0000256" key="4">
    <source>
        <dbReference type="RuleBase" id="RU361169"/>
    </source>
</evidence>
<keyword evidence="5" id="KW-0732">Signal</keyword>
<evidence type="ECO:0000256" key="2">
    <source>
        <dbReference type="ARBA" id="ARBA00022801"/>
    </source>
</evidence>
<dbReference type="PROSITE" id="PS50853">
    <property type="entry name" value="FN3"/>
    <property type="match status" value="1"/>
</dbReference>
<proteinExistence type="inferred from homology"/>
<dbReference type="PANTHER" id="PTHR31339">
    <property type="entry name" value="PECTIN LYASE-RELATED"/>
    <property type="match status" value="1"/>
</dbReference>
<feature type="chain" id="PRO_5045741723" evidence="5">
    <location>
        <begin position="20"/>
        <end position="513"/>
    </location>
</feature>
<dbReference type="Pfam" id="PF12708">
    <property type="entry name" value="Pect-lyase_RHGA_epim"/>
    <property type="match status" value="1"/>
</dbReference>